<dbReference type="SUPFAM" id="SSF53335">
    <property type="entry name" value="S-adenosyl-L-methionine-dependent methyltransferases"/>
    <property type="match status" value="1"/>
</dbReference>
<protein>
    <submittedName>
        <fullName evidence="3">Methyltransferase domain-containing protein</fullName>
    </submittedName>
</protein>
<dbReference type="Gene3D" id="3.40.50.150">
    <property type="entry name" value="Vaccinia Virus protein VP39"/>
    <property type="match status" value="1"/>
</dbReference>
<dbReference type="GO" id="GO:0032259">
    <property type="term" value="P:methylation"/>
    <property type="evidence" value="ECO:0007669"/>
    <property type="project" value="UniProtKB-KW"/>
</dbReference>
<dbReference type="AlphaFoldDB" id="A0A9D7XEH5"/>
<dbReference type="Pfam" id="PF13649">
    <property type="entry name" value="Methyltransf_25"/>
    <property type="match status" value="1"/>
</dbReference>
<evidence type="ECO:0000259" key="2">
    <source>
        <dbReference type="Pfam" id="PF13649"/>
    </source>
</evidence>
<gene>
    <name evidence="3" type="ORF">IPO85_08960</name>
</gene>
<dbReference type="EMBL" id="JADKFW010000005">
    <property type="protein sequence ID" value="MBK9717626.1"/>
    <property type="molecule type" value="Genomic_DNA"/>
</dbReference>
<dbReference type="CDD" id="cd02440">
    <property type="entry name" value="AdoMet_MTases"/>
    <property type="match status" value="1"/>
</dbReference>
<dbReference type="PANTHER" id="PTHR43861">
    <property type="entry name" value="TRANS-ACONITATE 2-METHYLTRANSFERASE-RELATED"/>
    <property type="match status" value="1"/>
</dbReference>
<reference evidence="3 4" key="1">
    <citation type="submission" date="2020-10" db="EMBL/GenBank/DDBJ databases">
        <title>Connecting structure to function with the recovery of over 1000 high-quality activated sludge metagenome-assembled genomes encoding full-length rRNA genes using long-read sequencing.</title>
        <authorList>
            <person name="Singleton C.M."/>
            <person name="Petriglieri F."/>
            <person name="Kristensen J.M."/>
            <person name="Kirkegaard R.H."/>
            <person name="Michaelsen T.Y."/>
            <person name="Andersen M.H."/>
            <person name="Karst S.M."/>
            <person name="Dueholm M.S."/>
            <person name="Nielsen P.H."/>
            <person name="Albertsen M."/>
        </authorList>
    </citation>
    <scope>NUCLEOTIDE SEQUENCE [LARGE SCALE GENOMIC DNA]</scope>
    <source>
        <strain evidence="3">Ribe_18-Q3-R11-54_BAT3C.373</strain>
    </source>
</reference>
<evidence type="ECO:0000313" key="4">
    <source>
        <dbReference type="Proteomes" id="UP000808349"/>
    </source>
</evidence>
<keyword evidence="1" id="KW-0808">Transferase</keyword>
<comment type="caution">
    <text evidence="3">The sequence shown here is derived from an EMBL/GenBank/DDBJ whole genome shotgun (WGS) entry which is preliminary data.</text>
</comment>
<evidence type="ECO:0000256" key="1">
    <source>
        <dbReference type="ARBA" id="ARBA00022679"/>
    </source>
</evidence>
<proteinExistence type="predicted"/>
<dbReference type="InterPro" id="IPR041698">
    <property type="entry name" value="Methyltransf_25"/>
</dbReference>
<evidence type="ECO:0000313" key="3">
    <source>
        <dbReference type="EMBL" id="MBK9717626.1"/>
    </source>
</evidence>
<feature type="domain" description="Methyltransferase" evidence="2">
    <location>
        <begin position="45"/>
        <end position="140"/>
    </location>
</feature>
<dbReference type="Proteomes" id="UP000808349">
    <property type="component" value="Unassembled WGS sequence"/>
</dbReference>
<accession>A0A9D7XEH5</accession>
<dbReference type="GO" id="GO:0008168">
    <property type="term" value="F:methyltransferase activity"/>
    <property type="evidence" value="ECO:0007669"/>
    <property type="project" value="UniProtKB-KW"/>
</dbReference>
<name>A0A9D7XEH5_9BACT</name>
<dbReference type="InterPro" id="IPR029063">
    <property type="entry name" value="SAM-dependent_MTases_sf"/>
</dbReference>
<keyword evidence="3" id="KW-0489">Methyltransferase</keyword>
<sequence length="272" mass="31498">MSKNKLEYIHGFSEIEQERLLFQNQVLSPLIYENIDLNPYNRIQEIGCGVGAQMIEMLNRFPHIHITGVDISDVQVGKARLNLQHSNIDPSRYELHCMDITQAHALSKEFEAVVMIWVLEHVSNDLEILSAAKDHLISNGQLFLTEVYNDSLGFFPPLDDVLSHWYKMNAFQKSIGGNGNIGIELGSILKKLNFRNIEIKPYPILYDTTKLELRTEFFEYWISLMESGSKTMIDLNKIQSSEWEKVKNQLIQVSRNEEAVFFYNFIQAFAFK</sequence>
<organism evidence="3 4">
    <name type="scientific">Candidatus Defluviibacterium haderslevense</name>
    <dbReference type="NCBI Taxonomy" id="2981993"/>
    <lineage>
        <taxon>Bacteria</taxon>
        <taxon>Pseudomonadati</taxon>
        <taxon>Bacteroidota</taxon>
        <taxon>Saprospiria</taxon>
        <taxon>Saprospirales</taxon>
        <taxon>Saprospiraceae</taxon>
        <taxon>Candidatus Defluviibacterium</taxon>
    </lineage>
</organism>